<sequence length="80" mass="8573">MSDQQHFDDGIDKDTDYSPGSERETQVRQDEPASAAVADEADDPGVQVRPGTGGPDDVGDVRVDEDDLNMPDDSGRSHDA</sequence>
<evidence type="ECO:0000313" key="3">
    <source>
        <dbReference type="Proteomes" id="UP000228758"/>
    </source>
</evidence>
<protein>
    <submittedName>
        <fullName evidence="2">Uncharacterized protein</fullName>
    </submittedName>
</protein>
<proteinExistence type="predicted"/>
<comment type="caution">
    <text evidence="2">The sequence shown here is derived from an EMBL/GenBank/DDBJ whole genome shotgun (WGS) entry which is preliminary data.</text>
</comment>
<dbReference type="OrthoDB" id="5122103at2"/>
<organism evidence="2 3">
    <name type="scientific">Diaminobutyricimonas aerilata</name>
    <dbReference type="NCBI Taxonomy" id="1162967"/>
    <lineage>
        <taxon>Bacteria</taxon>
        <taxon>Bacillati</taxon>
        <taxon>Actinomycetota</taxon>
        <taxon>Actinomycetes</taxon>
        <taxon>Micrococcales</taxon>
        <taxon>Microbacteriaceae</taxon>
        <taxon>Diaminobutyricimonas</taxon>
    </lineage>
</organism>
<evidence type="ECO:0000256" key="1">
    <source>
        <dbReference type="SAM" id="MobiDB-lite"/>
    </source>
</evidence>
<dbReference type="AlphaFoldDB" id="A0A2M9CIT5"/>
<reference evidence="2 3" key="1">
    <citation type="submission" date="2017-11" db="EMBL/GenBank/DDBJ databases">
        <title>Genomic Encyclopedia of Archaeal and Bacterial Type Strains, Phase II (KMG-II): From Individual Species to Whole Genera.</title>
        <authorList>
            <person name="Goeker M."/>
        </authorList>
    </citation>
    <scope>NUCLEOTIDE SEQUENCE [LARGE SCALE GENOMIC DNA]</scope>
    <source>
        <strain evidence="2 3">DSM 27393</strain>
    </source>
</reference>
<feature type="compositionally biased region" description="Basic and acidic residues" evidence="1">
    <location>
        <begin position="1"/>
        <end position="31"/>
    </location>
</feature>
<dbReference type="Proteomes" id="UP000228758">
    <property type="component" value="Unassembled WGS sequence"/>
</dbReference>
<gene>
    <name evidence="2" type="ORF">CLV46_1389</name>
</gene>
<dbReference type="EMBL" id="PGFF01000001">
    <property type="protein sequence ID" value="PJJ71836.1"/>
    <property type="molecule type" value="Genomic_DNA"/>
</dbReference>
<dbReference type="RefSeq" id="WP_100364094.1">
    <property type="nucleotide sequence ID" value="NZ_PGFF01000001.1"/>
</dbReference>
<feature type="region of interest" description="Disordered" evidence="1">
    <location>
        <begin position="1"/>
        <end position="80"/>
    </location>
</feature>
<accession>A0A2M9CIT5</accession>
<evidence type="ECO:0000313" key="2">
    <source>
        <dbReference type="EMBL" id="PJJ71836.1"/>
    </source>
</evidence>
<name>A0A2M9CIT5_9MICO</name>
<keyword evidence="3" id="KW-1185">Reference proteome</keyword>